<dbReference type="GO" id="GO:0010605">
    <property type="term" value="P:negative regulation of macromolecule metabolic process"/>
    <property type="evidence" value="ECO:0007669"/>
    <property type="project" value="UniProtKB-ARBA"/>
</dbReference>
<dbReference type="InterPro" id="IPR043519">
    <property type="entry name" value="NT_sf"/>
</dbReference>
<evidence type="ECO:0000259" key="7">
    <source>
        <dbReference type="Pfam" id="PF22600"/>
    </source>
</evidence>
<gene>
    <name evidence="8" type="ORF">GALMADRAFT_1079828</name>
</gene>
<dbReference type="CDD" id="cd05402">
    <property type="entry name" value="NT_PAP_TUTase"/>
    <property type="match status" value="1"/>
</dbReference>
<dbReference type="InterPro" id="IPR045862">
    <property type="entry name" value="Trf4-like"/>
</dbReference>
<dbReference type="GO" id="GO:0031123">
    <property type="term" value="P:RNA 3'-end processing"/>
    <property type="evidence" value="ECO:0007669"/>
    <property type="project" value="TreeGrafter"/>
</dbReference>
<dbReference type="HOGENOM" id="CLU_013572_4_1_1"/>
<feature type="region of interest" description="Disordered" evidence="5">
    <location>
        <begin position="1"/>
        <end position="205"/>
    </location>
</feature>
<dbReference type="Pfam" id="PF22600">
    <property type="entry name" value="MTPAP-like_central"/>
    <property type="match status" value="1"/>
</dbReference>
<evidence type="ECO:0000259" key="6">
    <source>
        <dbReference type="Pfam" id="PF03828"/>
    </source>
</evidence>
<dbReference type="EMBL" id="KL142414">
    <property type="protein sequence ID" value="KDR67548.1"/>
    <property type="molecule type" value="Genomic_DNA"/>
</dbReference>
<feature type="domain" description="Poly(A) RNA polymerase mitochondrial-like central palm" evidence="7">
    <location>
        <begin position="229"/>
        <end position="360"/>
    </location>
</feature>
<dbReference type="PANTHER" id="PTHR23092">
    <property type="entry name" value="POLY(A) RNA POLYMERASE"/>
    <property type="match status" value="1"/>
</dbReference>
<dbReference type="GO" id="GO:0043634">
    <property type="term" value="P:polyadenylation-dependent ncRNA catabolic process"/>
    <property type="evidence" value="ECO:0007669"/>
    <property type="project" value="TreeGrafter"/>
</dbReference>
<proteinExistence type="inferred from homology"/>
<evidence type="ECO:0000313" key="8">
    <source>
        <dbReference type="EMBL" id="KDR67548.1"/>
    </source>
</evidence>
<protein>
    <recommendedName>
        <fullName evidence="2">polynucleotide adenylyltransferase</fullName>
        <ecNumber evidence="2">2.7.7.19</ecNumber>
    </recommendedName>
</protein>
<dbReference type="GO" id="GO:1990817">
    <property type="term" value="F:poly(A) RNA polymerase activity"/>
    <property type="evidence" value="ECO:0007669"/>
    <property type="project" value="UniProtKB-EC"/>
</dbReference>
<feature type="domain" description="PAP-associated" evidence="6">
    <location>
        <begin position="431"/>
        <end position="489"/>
    </location>
</feature>
<reference evidence="9" key="1">
    <citation type="journal article" date="2014" name="Proc. Natl. Acad. Sci. U.S.A.">
        <title>Extensive sampling of basidiomycete genomes demonstrates inadequacy of the white-rot/brown-rot paradigm for wood decay fungi.</title>
        <authorList>
            <person name="Riley R."/>
            <person name="Salamov A.A."/>
            <person name="Brown D.W."/>
            <person name="Nagy L.G."/>
            <person name="Floudas D."/>
            <person name="Held B.W."/>
            <person name="Levasseur A."/>
            <person name="Lombard V."/>
            <person name="Morin E."/>
            <person name="Otillar R."/>
            <person name="Lindquist E.A."/>
            <person name="Sun H."/>
            <person name="LaButti K.M."/>
            <person name="Schmutz J."/>
            <person name="Jabbour D."/>
            <person name="Luo H."/>
            <person name="Baker S.E."/>
            <person name="Pisabarro A.G."/>
            <person name="Walton J.D."/>
            <person name="Blanchette R.A."/>
            <person name="Henrissat B."/>
            <person name="Martin F."/>
            <person name="Cullen D."/>
            <person name="Hibbett D.S."/>
            <person name="Grigoriev I.V."/>
        </authorList>
    </citation>
    <scope>NUCLEOTIDE SEQUENCE [LARGE SCALE GENOMIC DNA]</scope>
    <source>
        <strain evidence="9">CBS 339.88</strain>
    </source>
</reference>
<feature type="compositionally biased region" description="Polar residues" evidence="5">
    <location>
        <begin position="39"/>
        <end position="52"/>
    </location>
</feature>
<evidence type="ECO:0000256" key="1">
    <source>
        <dbReference type="ARBA" id="ARBA00008593"/>
    </source>
</evidence>
<accession>A0A067SLB3</accession>
<organism evidence="8 9">
    <name type="scientific">Galerina marginata (strain CBS 339.88)</name>
    <dbReference type="NCBI Taxonomy" id="685588"/>
    <lineage>
        <taxon>Eukaryota</taxon>
        <taxon>Fungi</taxon>
        <taxon>Dikarya</taxon>
        <taxon>Basidiomycota</taxon>
        <taxon>Agaricomycotina</taxon>
        <taxon>Agaricomycetes</taxon>
        <taxon>Agaricomycetidae</taxon>
        <taxon>Agaricales</taxon>
        <taxon>Agaricineae</taxon>
        <taxon>Strophariaceae</taxon>
        <taxon>Galerina</taxon>
    </lineage>
</organism>
<feature type="compositionally biased region" description="Basic and acidic residues" evidence="5">
    <location>
        <begin position="133"/>
        <end position="153"/>
    </location>
</feature>
<feature type="compositionally biased region" description="Basic and acidic residues" evidence="5">
    <location>
        <begin position="1"/>
        <end position="15"/>
    </location>
</feature>
<keyword evidence="9" id="KW-1185">Reference proteome</keyword>
<keyword evidence="3" id="KW-0479">Metal-binding</keyword>
<comment type="similarity">
    <text evidence="1">Belongs to the DNA polymerase type-B-like family.</text>
</comment>
<evidence type="ECO:0000256" key="4">
    <source>
        <dbReference type="ARBA" id="ARBA00022842"/>
    </source>
</evidence>
<dbReference type="FunFam" id="1.10.1410.10:FF:000003">
    <property type="entry name" value="non-canonical poly(A) RNA polymerase PAPD7"/>
    <property type="match status" value="1"/>
</dbReference>
<dbReference type="OrthoDB" id="273917at2759"/>
<dbReference type="EC" id="2.7.7.19" evidence="2"/>
<feature type="compositionally biased region" description="Basic and acidic residues" evidence="5">
    <location>
        <begin position="162"/>
        <end position="179"/>
    </location>
</feature>
<dbReference type="Pfam" id="PF03828">
    <property type="entry name" value="PAP_assoc"/>
    <property type="match status" value="1"/>
</dbReference>
<dbReference type="GO" id="GO:0046872">
    <property type="term" value="F:metal ion binding"/>
    <property type="evidence" value="ECO:0007669"/>
    <property type="project" value="UniProtKB-KW"/>
</dbReference>
<sequence length="564" mass="62834">MSPEPSRSHSRDKAESNGGGRLSRKARREQRVAAKRSGGNDTPVANGSSTPRKQVLETGKDPRPKSPNGTTSKNAPNDKFATFEEGEDFVAFTISDSDDEAGPSNRDQKEKHKESKVDVEQDDEVQLVVTDTRIGDTRVDKVKSERAKEKSKMQDPPSALRTSEREWDRSKVEETDRGRNGRHKRKHGDDYDRDDGYANKKQRMDAASRKCPWVRGLDLQRCQNVAEMLHKEVEAFVHWISPSPVEDEIRGLIVTQITKVVTASFPDAVVSPFGSYQTKLYLPLGDIDLVVLSDAMAYSDKSTVLHLLANTLKRAGITSHVTIIAKAKVPIVKFVTTHGRFKVDISINQGNGLVSGQIISGFLKNLVPTVNGNESKALRSLVMITKSFLSQRSMNEVYTGGLGSYSIVCLAVSFLQMHPKIRRGEIDPEKNLGVLMMEFFELYGQHFNYDEVGISLRDGGTYFSKRQRGWHTDYKRNMLSIEDPADPSNDISSGSYNFHKVRTAFAGCHGILTSTAYLRAGILSSRHHGRSVNLRGHYESEDLSILSTVMGITQEVSCPCFDFT</sequence>
<dbReference type="STRING" id="685588.A0A067SLB3"/>
<dbReference type="SUPFAM" id="SSF81301">
    <property type="entry name" value="Nucleotidyltransferase"/>
    <property type="match status" value="1"/>
</dbReference>
<dbReference type="GO" id="GO:0005730">
    <property type="term" value="C:nucleolus"/>
    <property type="evidence" value="ECO:0007669"/>
    <property type="project" value="TreeGrafter"/>
</dbReference>
<dbReference type="SUPFAM" id="SSF81631">
    <property type="entry name" value="PAP/OAS1 substrate-binding domain"/>
    <property type="match status" value="1"/>
</dbReference>
<evidence type="ECO:0000256" key="2">
    <source>
        <dbReference type="ARBA" id="ARBA00012388"/>
    </source>
</evidence>
<dbReference type="Gene3D" id="3.30.460.10">
    <property type="entry name" value="Beta Polymerase, domain 2"/>
    <property type="match status" value="1"/>
</dbReference>
<evidence type="ECO:0000256" key="5">
    <source>
        <dbReference type="SAM" id="MobiDB-lite"/>
    </source>
</evidence>
<evidence type="ECO:0000313" key="9">
    <source>
        <dbReference type="Proteomes" id="UP000027222"/>
    </source>
</evidence>
<evidence type="ECO:0000256" key="3">
    <source>
        <dbReference type="ARBA" id="ARBA00022723"/>
    </source>
</evidence>
<feature type="compositionally biased region" description="Basic and acidic residues" evidence="5">
    <location>
        <begin position="54"/>
        <end position="64"/>
    </location>
</feature>
<dbReference type="GO" id="GO:0003729">
    <property type="term" value="F:mRNA binding"/>
    <property type="evidence" value="ECO:0007669"/>
    <property type="project" value="TreeGrafter"/>
</dbReference>
<keyword evidence="4" id="KW-0460">Magnesium</keyword>
<dbReference type="GO" id="GO:0031499">
    <property type="term" value="C:TRAMP complex"/>
    <property type="evidence" value="ECO:0007669"/>
    <property type="project" value="TreeGrafter"/>
</dbReference>
<dbReference type="Proteomes" id="UP000027222">
    <property type="component" value="Unassembled WGS sequence"/>
</dbReference>
<name>A0A067SLB3_GALM3</name>
<dbReference type="Gene3D" id="1.10.1410.10">
    <property type="match status" value="1"/>
</dbReference>
<feature type="compositionally biased region" description="Basic and acidic residues" evidence="5">
    <location>
        <begin position="187"/>
        <end position="205"/>
    </location>
</feature>
<dbReference type="InterPro" id="IPR002058">
    <property type="entry name" value="PAP_assoc"/>
</dbReference>
<feature type="compositionally biased region" description="Basic and acidic residues" evidence="5">
    <location>
        <begin position="106"/>
        <end position="119"/>
    </location>
</feature>
<dbReference type="AlphaFoldDB" id="A0A067SLB3"/>
<dbReference type="InterPro" id="IPR054708">
    <property type="entry name" value="MTPAP-like_central"/>
</dbReference>
<dbReference type="PANTHER" id="PTHR23092:SF15">
    <property type="entry name" value="INACTIVE NON-CANONICAL POLY(A) RNA POLYMERASE PROTEIN TRF4-2-RELATED"/>
    <property type="match status" value="1"/>
</dbReference>